<dbReference type="PROSITE" id="PS00108">
    <property type="entry name" value="PROTEIN_KINASE_ST"/>
    <property type="match status" value="1"/>
</dbReference>
<dbReference type="InterPro" id="IPR017441">
    <property type="entry name" value="Protein_kinase_ATP_BS"/>
</dbReference>
<feature type="compositionally biased region" description="Acidic residues" evidence="10">
    <location>
        <begin position="411"/>
        <end position="420"/>
    </location>
</feature>
<name>G2WPF3_YEASK</name>
<dbReference type="GO" id="GO:0005829">
    <property type="term" value="C:cytosol"/>
    <property type="evidence" value="ECO:0007669"/>
    <property type="project" value="TreeGrafter"/>
</dbReference>
<dbReference type="AlphaFoldDB" id="G2WPF3"/>
<dbReference type="HOGENOM" id="CLU_000288_172_4_1"/>
<dbReference type="PANTHER" id="PTHR24348:SF22">
    <property type="entry name" value="NON-SPECIFIC SERINE_THREONINE PROTEIN KINASE"/>
    <property type="match status" value="1"/>
</dbReference>
<dbReference type="PROSITE" id="PS50011">
    <property type="entry name" value="PROTEIN_KINASE_DOM"/>
    <property type="match status" value="1"/>
</dbReference>
<keyword evidence="6 9" id="KW-0067">ATP-binding</keyword>
<dbReference type="Gene3D" id="3.30.200.20">
    <property type="entry name" value="Phosphorylase Kinase, domain 1"/>
    <property type="match status" value="1"/>
</dbReference>
<keyword evidence="2" id="KW-0723">Serine/threonine-protein kinase</keyword>
<feature type="region of interest" description="Disordered" evidence="10">
    <location>
        <begin position="376"/>
        <end position="439"/>
    </location>
</feature>
<keyword evidence="4 9" id="KW-0547">Nucleotide-binding</keyword>
<dbReference type="GO" id="GO:0005524">
    <property type="term" value="F:ATP binding"/>
    <property type="evidence" value="ECO:0007669"/>
    <property type="project" value="UniProtKB-UniRule"/>
</dbReference>
<sequence>MLSDCLLNNFRITAQIGSGAYGLVFHVVDILTSREYAVKTVFKSSSMDEFYNKNGLNNNSQVARTTLLQTQLYHFFKSFQKKLFLPSVDLDSILQLTENELNRLPHYREIAFQLRVQSHGNIVKIHQVLESSIATFIVMDYYDRDLFTSIVDDKHFVNDGILIKKVFLQLCSALDHCHRLGIYHCDIKPENVLLDRNDNAYLCDFGLSTKSKYLAPNVCVGSSYYMAPERILYCLNTTTNGIHVDECCSSLPTDTGDIWSLGIILINLTCIRNPWLKAHQKEDNTFQHFANDNNVLKKILPISDELFTVLTKILQLNPYTRIDMKTLMSEVSSLTSFTREGPLSQVPILSSEVYMTHIIRNENLFLSDLSHFSADQEQQQQQQQQQQQVQEQEQEQKQEQIQNQEQAQQQQEEEDAEPESDIPSTYNSDGSMEKYEYTNNHNNSTFLTSSMDSTPYQSDIDDVSASKDCKFQQDTLRNRLLCLQMNFSTLTDGPNEKWLPDY</sequence>
<evidence type="ECO:0000256" key="3">
    <source>
        <dbReference type="ARBA" id="ARBA00022679"/>
    </source>
</evidence>
<dbReference type="SMART" id="SM00220">
    <property type="entry name" value="S_TKc"/>
    <property type="match status" value="1"/>
</dbReference>
<dbReference type="InterPro" id="IPR000719">
    <property type="entry name" value="Prot_kinase_dom"/>
</dbReference>
<dbReference type="PROSITE" id="PS00107">
    <property type="entry name" value="PROTEIN_KINASE_ATP"/>
    <property type="match status" value="1"/>
</dbReference>
<evidence type="ECO:0000256" key="6">
    <source>
        <dbReference type="ARBA" id="ARBA00022840"/>
    </source>
</evidence>
<comment type="catalytic activity">
    <reaction evidence="7">
        <text>L-threonyl-[protein] + ATP = O-phospho-L-threonyl-[protein] + ADP + H(+)</text>
        <dbReference type="Rhea" id="RHEA:46608"/>
        <dbReference type="Rhea" id="RHEA-COMP:11060"/>
        <dbReference type="Rhea" id="RHEA-COMP:11605"/>
        <dbReference type="ChEBI" id="CHEBI:15378"/>
        <dbReference type="ChEBI" id="CHEBI:30013"/>
        <dbReference type="ChEBI" id="CHEBI:30616"/>
        <dbReference type="ChEBI" id="CHEBI:61977"/>
        <dbReference type="ChEBI" id="CHEBI:456216"/>
        <dbReference type="EC" id="2.7.11.1"/>
    </reaction>
</comment>
<dbReference type="Proteomes" id="UP000001608">
    <property type="component" value="Chromosome 16"/>
</dbReference>
<dbReference type="GO" id="GO:0004674">
    <property type="term" value="F:protein serine/threonine kinase activity"/>
    <property type="evidence" value="ECO:0007669"/>
    <property type="project" value="UniProtKB-KW"/>
</dbReference>
<dbReference type="Pfam" id="PF00069">
    <property type="entry name" value="Pkinase"/>
    <property type="match status" value="1"/>
</dbReference>
<dbReference type="GO" id="GO:0010506">
    <property type="term" value="P:regulation of autophagy"/>
    <property type="evidence" value="ECO:0007669"/>
    <property type="project" value="InterPro"/>
</dbReference>
<gene>
    <name evidence="12" type="primary">K7_SKS1</name>
    <name evidence="12" type="ORF">SYK7_071021</name>
</gene>
<dbReference type="PANTHER" id="PTHR24348">
    <property type="entry name" value="SERINE/THREONINE-PROTEIN KINASE UNC-51-RELATED"/>
    <property type="match status" value="1"/>
</dbReference>
<evidence type="ECO:0000256" key="2">
    <source>
        <dbReference type="ARBA" id="ARBA00022527"/>
    </source>
</evidence>
<dbReference type="FunFam" id="1.10.510.10:FF:000873">
    <property type="entry name" value="Serine/threonine-protein kinase VHS1"/>
    <property type="match status" value="1"/>
</dbReference>
<feature type="compositionally biased region" description="Low complexity" evidence="10">
    <location>
        <begin position="399"/>
        <end position="410"/>
    </location>
</feature>
<accession>G2WPF3</accession>
<evidence type="ECO:0000256" key="4">
    <source>
        <dbReference type="ARBA" id="ARBA00022741"/>
    </source>
</evidence>
<dbReference type="SUPFAM" id="SSF56112">
    <property type="entry name" value="Protein kinase-like (PK-like)"/>
    <property type="match status" value="1"/>
</dbReference>
<dbReference type="InterPro" id="IPR008271">
    <property type="entry name" value="Ser/Thr_kinase_AS"/>
</dbReference>
<evidence type="ECO:0000313" key="12">
    <source>
        <dbReference type="EMBL" id="GAA26946.1"/>
    </source>
</evidence>
<comment type="caution">
    <text evidence="12">The sequence shown here is derived from an EMBL/GenBank/DDBJ whole genome shotgun (WGS) entry which is preliminary data.</text>
</comment>
<keyword evidence="5" id="KW-0418">Kinase</keyword>
<proteinExistence type="predicted"/>
<evidence type="ECO:0000256" key="1">
    <source>
        <dbReference type="ARBA" id="ARBA00012513"/>
    </source>
</evidence>
<comment type="catalytic activity">
    <reaction evidence="8">
        <text>L-seryl-[protein] + ATP = O-phospho-L-seryl-[protein] + ADP + H(+)</text>
        <dbReference type="Rhea" id="RHEA:17989"/>
        <dbReference type="Rhea" id="RHEA-COMP:9863"/>
        <dbReference type="Rhea" id="RHEA-COMP:11604"/>
        <dbReference type="ChEBI" id="CHEBI:15378"/>
        <dbReference type="ChEBI" id="CHEBI:29999"/>
        <dbReference type="ChEBI" id="CHEBI:30616"/>
        <dbReference type="ChEBI" id="CHEBI:83421"/>
        <dbReference type="ChEBI" id="CHEBI:456216"/>
        <dbReference type="EC" id="2.7.11.1"/>
    </reaction>
</comment>
<evidence type="ECO:0000313" key="13">
    <source>
        <dbReference type="Proteomes" id="UP000001608"/>
    </source>
</evidence>
<reference evidence="12 13" key="1">
    <citation type="journal article" date="2011" name="DNA Res.">
        <title>Whole-genome sequencing of sake yeast Saccharomyces cerevisiae Kyokai no. 7.</title>
        <authorList>
            <person name="Akao T."/>
            <person name="Yashiro I."/>
            <person name="Hosoyama A."/>
            <person name="Kitagaki H."/>
            <person name="Horikawa H."/>
            <person name="Watanabe D."/>
            <person name="Akada R."/>
            <person name="Ando Y."/>
            <person name="Harashima S."/>
            <person name="Inoue T."/>
            <person name="Inoue Y."/>
            <person name="Kajiwara S."/>
            <person name="Kitamoto K."/>
            <person name="Kitamoto N."/>
            <person name="Kobayashi O."/>
            <person name="Kuhara S."/>
            <person name="Masubuchi T."/>
            <person name="Mizoguchi H."/>
            <person name="Nakao Y."/>
            <person name="Nakazato A."/>
            <person name="Namise M."/>
            <person name="Oba T."/>
            <person name="Ogata T."/>
            <person name="Ohta A."/>
            <person name="Sato M."/>
            <person name="Shibasaki S."/>
            <person name="Takatsume Y."/>
            <person name="Tanimoto S."/>
            <person name="Tsuboi H."/>
            <person name="Nishimura A."/>
            <person name="Yoda K."/>
            <person name="Ishikawa T."/>
            <person name="Iwashita K."/>
            <person name="Fujita N."/>
            <person name="Shimoi H."/>
        </authorList>
    </citation>
    <scope>NUCLEOTIDE SEQUENCE [LARGE SCALE GENOMIC DNA]</scope>
    <source>
        <strain evidence="13">Kyokai no. 7 / NBRC 101557</strain>
    </source>
</reference>
<dbReference type="Gene3D" id="1.10.510.10">
    <property type="entry name" value="Transferase(Phosphotransferase) domain 1"/>
    <property type="match status" value="1"/>
</dbReference>
<dbReference type="InterPro" id="IPR011009">
    <property type="entry name" value="Kinase-like_dom_sf"/>
</dbReference>
<organism evidence="12 13">
    <name type="scientific">Saccharomyces cerevisiae (strain Kyokai no. 7 / NBRC 101557)</name>
    <name type="common">Baker's yeast</name>
    <dbReference type="NCBI Taxonomy" id="721032"/>
    <lineage>
        <taxon>Eukaryota</taxon>
        <taxon>Fungi</taxon>
        <taxon>Dikarya</taxon>
        <taxon>Ascomycota</taxon>
        <taxon>Saccharomycotina</taxon>
        <taxon>Saccharomycetes</taxon>
        <taxon>Saccharomycetales</taxon>
        <taxon>Saccharomycetaceae</taxon>
        <taxon>Saccharomyces</taxon>
    </lineage>
</organism>
<evidence type="ECO:0000256" key="5">
    <source>
        <dbReference type="ARBA" id="ARBA00022777"/>
    </source>
</evidence>
<dbReference type="EMBL" id="DG000052">
    <property type="protein sequence ID" value="GAA26946.1"/>
    <property type="molecule type" value="Genomic_DNA"/>
</dbReference>
<dbReference type="EC" id="2.7.11.1" evidence="1"/>
<feature type="domain" description="Protein kinase" evidence="11">
    <location>
        <begin position="10"/>
        <end position="338"/>
    </location>
</feature>
<dbReference type="InterPro" id="IPR045269">
    <property type="entry name" value="Atg1-like"/>
</dbReference>
<dbReference type="GO" id="GO:0000045">
    <property type="term" value="P:autophagosome assembly"/>
    <property type="evidence" value="ECO:0007669"/>
    <property type="project" value="TreeGrafter"/>
</dbReference>
<dbReference type="GO" id="GO:0016020">
    <property type="term" value="C:membrane"/>
    <property type="evidence" value="ECO:0007669"/>
    <property type="project" value="TreeGrafter"/>
</dbReference>
<dbReference type="OrthoDB" id="541276at2759"/>
<keyword evidence="3" id="KW-0808">Transferase</keyword>
<dbReference type="GO" id="GO:0005776">
    <property type="term" value="C:autophagosome"/>
    <property type="evidence" value="ECO:0007669"/>
    <property type="project" value="TreeGrafter"/>
</dbReference>
<protein>
    <recommendedName>
        <fullName evidence="1">non-specific serine/threonine protein kinase</fullName>
        <ecNumber evidence="1">2.7.11.1</ecNumber>
    </recommendedName>
</protein>
<dbReference type="GO" id="GO:0000407">
    <property type="term" value="C:phagophore assembly site"/>
    <property type="evidence" value="ECO:0007669"/>
    <property type="project" value="TreeGrafter"/>
</dbReference>
<evidence type="ECO:0000256" key="8">
    <source>
        <dbReference type="ARBA" id="ARBA00048679"/>
    </source>
</evidence>
<evidence type="ECO:0000256" key="10">
    <source>
        <dbReference type="SAM" id="MobiDB-lite"/>
    </source>
</evidence>
<evidence type="ECO:0000256" key="9">
    <source>
        <dbReference type="PROSITE-ProRule" id="PRU10141"/>
    </source>
</evidence>
<evidence type="ECO:0000256" key="7">
    <source>
        <dbReference type="ARBA" id="ARBA00047899"/>
    </source>
</evidence>
<feature type="compositionally biased region" description="Low complexity" evidence="10">
    <location>
        <begin position="376"/>
        <end position="391"/>
    </location>
</feature>
<feature type="binding site" evidence="9">
    <location>
        <position position="43"/>
    </location>
    <ligand>
        <name>ATP</name>
        <dbReference type="ChEBI" id="CHEBI:30616"/>
    </ligand>
</feature>
<evidence type="ECO:0000259" key="11">
    <source>
        <dbReference type="PROSITE" id="PS50011"/>
    </source>
</evidence>